<evidence type="ECO:0000256" key="7">
    <source>
        <dbReference type="PIRSR" id="PIRSR000071-1"/>
    </source>
</evidence>
<dbReference type="CDD" id="cd00730">
    <property type="entry name" value="rubredoxin"/>
    <property type="match status" value="1"/>
</dbReference>
<dbReference type="FunFam" id="2.20.28.10:FF:000001">
    <property type="entry name" value="Rubredoxin"/>
    <property type="match status" value="1"/>
</dbReference>
<dbReference type="InterPro" id="IPR024934">
    <property type="entry name" value="Rubredoxin-like_dom"/>
</dbReference>
<feature type="binding site" evidence="7">
    <location>
        <position position="9"/>
    </location>
    <ligand>
        <name>Fe cation</name>
        <dbReference type="ChEBI" id="CHEBI:24875"/>
    </ligand>
</feature>
<dbReference type="PIRSF" id="PIRSF000071">
    <property type="entry name" value="Rubredoxin"/>
    <property type="match status" value="1"/>
</dbReference>
<accession>A0A9D2L949</accession>
<keyword evidence="4 6" id="KW-0249">Electron transport</keyword>
<dbReference type="PRINTS" id="PR00163">
    <property type="entry name" value="RUBREDOXIN"/>
</dbReference>
<evidence type="ECO:0000313" key="9">
    <source>
        <dbReference type="EMBL" id="HJB08293.1"/>
    </source>
</evidence>
<dbReference type="GO" id="GO:0043448">
    <property type="term" value="P:alkane catabolic process"/>
    <property type="evidence" value="ECO:0007669"/>
    <property type="project" value="TreeGrafter"/>
</dbReference>
<dbReference type="PANTHER" id="PTHR47627:SF1">
    <property type="entry name" value="RUBREDOXIN-1-RELATED"/>
    <property type="match status" value="1"/>
</dbReference>
<reference evidence="9" key="2">
    <citation type="submission" date="2021-04" db="EMBL/GenBank/DDBJ databases">
        <authorList>
            <person name="Gilroy R."/>
        </authorList>
    </citation>
    <scope>NUCLEOTIDE SEQUENCE</scope>
    <source>
        <strain evidence="9">CHK188-4685</strain>
    </source>
</reference>
<dbReference type="AlphaFoldDB" id="A0A9D2L949"/>
<dbReference type="GO" id="GO:0009055">
    <property type="term" value="F:electron transfer activity"/>
    <property type="evidence" value="ECO:0007669"/>
    <property type="project" value="InterPro"/>
</dbReference>
<dbReference type="GO" id="GO:0005506">
    <property type="term" value="F:iron ion binding"/>
    <property type="evidence" value="ECO:0007669"/>
    <property type="project" value="InterPro"/>
</dbReference>
<dbReference type="EMBL" id="DWYS01000125">
    <property type="protein sequence ID" value="HJB08293.1"/>
    <property type="molecule type" value="Genomic_DNA"/>
</dbReference>
<reference evidence="9" key="1">
    <citation type="journal article" date="2021" name="PeerJ">
        <title>Extensive microbial diversity within the chicken gut microbiome revealed by metagenomics and culture.</title>
        <authorList>
            <person name="Gilroy R."/>
            <person name="Ravi A."/>
            <person name="Getino M."/>
            <person name="Pursley I."/>
            <person name="Horton D.L."/>
            <person name="Alikhan N.F."/>
            <person name="Baker D."/>
            <person name="Gharbi K."/>
            <person name="Hall N."/>
            <person name="Watson M."/>
            <person name="Adriaenssens E.M."/>
            <person name="Foster-Nyarko E."/>
            <person name="Jarju S."/>
            <person name="Secka A."/>
            <person name="Antonio M."/>
            <person name="Oren A."/>
            <person name="Chaudhuri R.R."/>
            <person name="La Ragione R."/>
            <person name="Hildebrand F."/>
            <person name="Pallen M.J."/>
        </authorList>
    </citation>
    <scope>NUCLEOTIDE SEQUENCE</scope>
    <source>
        <strain evidence="9">CHK188-4685</strain>
    </source>
</reference>
<comment type="cofactor">
    <cofactor evidence="6 7">
        <name>Fe(3+)</name>
        <dbReference type="ChEBI" id="CHEBI:29034"/>
    </cofactor>
    <text evidence="6 7">Binds 1 Fe(3+) ion per subunit.</text>
</comment>
<name>A0A9D2L949_9FIRM</name>
<dbReference type="InterPro" id="IPR050526">
    <property type="entry name" value="Rubredoxin_ET"/>
</dbReference>
<dbReference type="PANTHER" id="PTHR47627">
    <property type="entry name" value="RUBREDOXIN"/>
    <property type="match status" value="1"/>
</dbReference>
<dbReference type="InterPro" id="IPR024935">
    <property type="entry name" value="Rubredoxin_dom"/>
</dbReference>
<evidence type="ECO:0000313" key="10">
    <source>
        <dbReference type="Proteomes" id="UP000886804"/>
    </source>
</evidence>
<feature type="domain" description="Rubredoxin-like" evidence="8">
    <location>
        <begin position="1"/>
        <end position="52"/>
    </location>
</feature>
<feature type="binding site" evidence="7">
    <location>
        <position position="39"/>
    </location>
    <ligand>
        <name>Fe cation</name>
        <dbReference type="ChEBI" id="CHEBI:24875"/>
    </ligand>
</feature>
<keyword evidence="3 6" id="KW-0479">Metal-binding</keyword>
<comment type="similarity">
    <text evidence="1 6">Belongs to the rubredoxin family.</text>
</comment>
<evidence type="ECO:0000259" key="8">
    <source>
        <dbReference type="PROSITE" id="PS50903"/>
    </source>
</evidence>
<dbReference type="NCBIfam" id="NF045768">
    <property type="entry name" value="RubredRD"/>
    <property type="match status" value="1"/>
</dbReference>
<feature type="binding site" evidence="7">
    <location>
        <position position="6"/>
    </location>
    <ligand>
        <name>Fe cation</name>
        <dbReference type="ChEBI" id="CHEBI:24875"/>
    </ligand>
</feature>
<keyword evidence="2 6" id="KW-0813">Transport</keyword>
<comment type="caution">
    <text evidence="9">The sequence shown here is derived from an EMBL/GenBank/DDBJ whole genome shotgun (WGS) entry which is preliminary data.</text>
</comment>
<dbReference type="PROSITE" id="PS50903">
    <property type="entry name" value="RUBREDOXIN_LIKE"/>
    <property type="match status" value="1"/>
</dbReference>
<sequence>MKKYVCDVCGYIYDPEVGDPDNGVAAGTAFEDVPEDWVCPLCSVGKDQFSPVEE</sequence>
<dbReference type="InterPro" id="IPR024922">
    <property type="entry name" value="Rubredoxin"/>
</dbReference>
<dbReference type="Proteomes" id="UP000886804">
    <property type="component" value="Unassembled WGS sequence"/>
</dbReference>
<evidence type="ECO:0000256" key="2">
    <source>
        <dbReference type="ARBA" id="ARBA00022448"/>
    </source>
</evidence>
<protein>
    <recommendedName>
        <fullName evidence="6">Rubredoxin</fullName>
    </recommendedName>
</protein>
<evidence type="ECO:0000256" key="5">
    <source>
        <dbReference type="ARBA" id="ARBA00023004"/>
    </source>
</evidence>
<feature type="binding site" evidence="7">
    <location>
        <position position="42"/>
    </location>
    <ligand>
        <name>Fe cation</name>
        <dbReference type="ChEBI" id="CHEBI:24875"/>
    </ligand>
</feature>
<evidence type="ECO:0000256" key="6">
    <source>
        <dbReference type="PIRNR" id="PIRNR000071"/>
    </source>
</evidence>
<evidence type="ECO:0000256" key="3">
    <source>
        <dbReference type="ARBA" id="ARBA00022723"/>
    </source>
</evidence>
<proteinExistence type="inferred from homology"/>
<evidence type="ECO:0000256" key="4">
    <source>
        <dbReference type="ARBA" id="ARBA00022982"/>
    </source>
</evidence>
<evidence type="ECO:0000256" key="1">
    <source>
        <dbReference type="ARBA" id="ARBA00005337"/>
    </source>
</evidence>
<dbReference type="Pfam" id="PF00301">
    <property type="entry name" value="Rubredoxin"/>
    <property type="match status" value="1"/>
</dbReference>
<gene>
    <name evidence="9" type="ORF">H9716_10610</name>
</gene>
<organism evidence="9 10">
    <name type="scientific">Candidatus Enterocloster faecavium</name>
    <dbReference type="NCBI Taxonomy" id="2838560"/>
    <lineage>
        <taxon>Bacteria</taxon>
        <taxon>Bacillati</taxon>
        <taxon>Bacillota</taxon>
        <taxon>Clostridia</taxon>
        <taxon>Lachnospirales</taxon>
        <taxon>Lachnospiraceae</taxon>
        <taxon>Enterocloster</taxon>
    </lineage>
</organism>
<dbReference type="SUPFAM" id="SSF57802">
    <property type="entry name" value="Rubredoxin-like"/>
    <property type="match status" value="1"/>
</dbReference>
<dbReference type="Gene3D" id="2.20.28.10">
    <property type="match status" value="1"/>
</dbReference>
<keyword evidence="5 6" id="KW-0408">Iron</keyword>